<evidence type="ECO:0000256" key="4">
    <source>
        <dbReference type="ARBA" id="ARBA00022448"/>
    </source>
</evidence>
<name>A0A7J6MMB5_PERCH</name>
<evidence type="ECO:0000313" key="16">
    <source>
        <dbReference type="Proteomes" id="UP000591131"/>
    </source>
</evidence>
<keyword evidence="6" id="KW-0479">Metal-binding</keyword>
<evidence type="ECO:0000259" key="14">
    <source>
        <dbReference type="Pfam" id="PF04757"/>
    </source>
</evidence>
<evidence type="ECO:0000256" key="1">
    <source>
        <dbReference type="ARBA" id="ARBA00004585"/>
    </source>
</evidence>
<keyword evidence="4" id="KW-0813">Transport</keyword>
<dbReference type="AlphaFoldDB" id="A0A7J6MMB5"/>
<dbReference type="Proteomes" id="UP000591131">
    <property type="component" value="Unassembled WGS sequence"/>
</dbReference>
<feature type="compositionally biased region" description="Pro residues" evidence="13">
    <location>
        <begin position="245"/>
        <end position="255"/>
    </location>
</feature>
<evidence type="ECO:0000313" key="15">
    <source>
        <dbReference type="EMBL" id="KAF4672722.1"/>
    </source>
</evidence>
<protein>
    <recommendedName>
        <fullName evidence="14">Pex N-terminal domain-containing protein</fullName>
    </recommendedName>
</protein>
<dbReference type="InterPro" id="IPR006845">
    <property type="entry name" value="Pex_N"/>
</dbReference>
<reference evidence="15 16" key="1">
    <citation type="submission" date="2020-04" db="EMBL/GenBank/DDBJ databases">
        <title>Perkinsus chesapeaki whole genome sequence.</title>
        <authorList>
            <person name="Bogema D.R."/>
        </authorList>
    </citation>
    <scope>NUCLEOTIDE SEQUENCE [LARGE SCALE GENOMIC DNA]</scope>
    <source>
        <strain evidence="15">ATCC PRA-425</strain>
    </source>
</reference>
<sequence>MTDLLLSSLYPTVAGHASRPSYMELAGATDLSAGAWPSVRFVMTVLMDRHPQLARWLKHWPTAFTALLAILEYVSIAEHHASMSEHFFGLCRESVALAKQERSSPLEKLKVDRLRQEGDVLTRKQKALSVLLLSMLPRFIEGSQQRGSSSQSRLATVIRQAYVAVDAAYRIAYLLGISPYWSPFMHVAGIRVVRRQGDTQDGGGGGFGLKYLLWSLVYAVQFGQWYMAVRPSLTSKALRGRSRAIPPPPSRPKPAPADQGGVGLPVDKRVCPACRQRRSNPAVAAECSLLRYVYCYVCLVKAVRGTGKDPVTQLEMKEEQILRLHEPDS</sequence>
<dbReference type="GO" id="GO:0016558">
    <property type="term" value="P:protein import into peroxisome matrix"/>
    <property type="evidence" value="ECO:0007669"/>
    <property type="project" value="InterPro"/>
</dbReference>
<evidence type="ECO:0000256" key="2">
    <source>
        <dbReference type="ARBA" id="ARBA00004906"/>
    </source>
</evidence>
<evidence type="ECO:0000256" key="8">
    <source>
        <dbReference type="ARBA" id="ARBA00022833"/>
    </source>
</evidence>
<dbReference type="GO" id="GO:0005778">
    <property type="term" value="C:peroxisomal membrane"/>
    <property type="evidence" value="ECO:0007669"/>
    <property type="project" value="UniProtKB-SubCell"/>
</dbReference>
<keyword evidence="5" id="KW-0812">Transmembrane</keyword>
<proteinExistence type="inferred from homology"/>
<evidence type="ECO:0000256" key="7">
    <source>
        <dbReference type="ARBA" id="ARBA00022771"/>
    </source>
</evidence>
<evidence type="ECO:0000256" key="3">
    <source>
        <dbReference type="ARBA" id="ARBA00008704"/>
    </source>
</evidence>
<comment type="caution">
    <text evidence="15">The sequence shown here is derived from an EMBL/GenBank/DDBJ whole genome shotgun (WGS) entry which is preliminary data.</text>
</comment>
<keyword evidence="7" id="KW-0863">Zinc-finger</keyword>
<dbReference type="PANTHER" id="PTHR12888">
    <property type="entry name" value="PEROXISOME ASSEMBLY PROTEIN 12 PEROXIN-12"/>
    <property type="match status" value="1"/>
</dbReference>
<comment type="similarity">
    <text evidence="3">Belongs to the pex2/pex10/pex12 family.</text>
</comment>
<keyword evidence="16" id="KW-1185">Reference proteome</keyword>
<dbReference type="GO" id="GO:0006513">
    <property type="term" value="P:protein monoubiquitination"/>
    <property type="evidence" value="ECO:0007669"/>
    <property type="project" value="TreeGrafter"/>
</dbReference>
<dbReference type="GO" id="GO:0008270">
    <property type="term" value="F:zinc ion binding"/>
    <property type="evidence" value="ECO:0007669"/>
    <property type="project" value="UniProtKB-KW"/>
</dbReference>
<comment type="pathway">
    <text evidence="2">Protein modification; protein ubiquitination.</text>
</comment>
<accession>A0A7J6MMB5</accession>
<keyword evidence="11" id="KW-0472">Membrane</keyword>
<dbReference type="PANTHER" id="PTHR12888:SF0">
    <property type="entry name" value="PEROXISOME ASSEMBLY PROTEIN 12"/>
    <property type="match status" value="1"/>
</dbReference>
<evidence type="ECO:0000256" key="12">
    <source>
        <dbReference type="ARBA" id="ARBA00023140"/>
    </source>
</evidence>
<keyword evidence="9" id="KW-0653">Protein transport</keyword>
<feature type="region of interest" description="Disordered" evidence="13">
    <location>
        <begin position="239"/>
        <end position="263"/>
    </location>
</feature>
<evidence type="ECO:0000256" key="10">
    <source>
        <dbReference type="ARBA" id="ARBA00022989"/>
    </source>
</evidence>
<organism evidence="15 16">
    <name type="scientific">Perkinsus chesapeaki</name>
    <name type="common">Clam parasite</name>
    <name type="synonym">Perkinsus andrewsi</name>
    <dbReference type="NCBI Taxonomy" id="330153"/>
    <lineage>
        <taxon>Eukaryota</taxon>
        <taxon>Sar</taxon>
        <taxon>Alveolata</taxon>
        <taxon>Perkinsozoa</taxon>
        <taxon>Perkinsea</taxon>
        <taxon>Perkinsida</taxon>
        <taxon>Perkinsidae</taxon>
        <taxon>Perkinsus</taxon>
    </lineage>
</organism>
<gene>
    <name evidence="15" type="ORF">FOL47_000201</name>
</gene>
<evidence type="ECO:0000256" key="11">
    <source>
        <dbReference type="ARBA" id="ARBA00023136"/>
    </source>
</evidence>
<dbReference type="Pfam" id="PF04757">
    <property type="entry name" value="Pex2_Pex12"/>
    <property type="match status" value="1"/>
</dbReference>
<dbReference type="OrthoDB" id="107372at2759"/>
<dbReference type="SUPFAM" id="SSF57850">
    <property type="entry name" value="RING/U-box"/>
    <property type="match status" value="1"/>
</dbReference>
<evidence type="ECO:0000256" key="9">
    <source>
        <dbReference type="ARBA" id="ARBA00022927"/>
    </source>
</evidence>
<comment type="subcellular location">
    <subcellularLocation>
        <location evidence="1">Peroxisome membrane</location>
        <topology evidence="1">Multi-pass membrane protein</topology>
    </subcellularLocation>
</comment>
<evidence type="ECO:0000256" key="6">
    <source>
        <dbReference type="ARBA" id="ARBA00022723"/>
    </source>
</evidence>
<dbReference type="EMBL" id="JAAPAO010000101">
    <property type="protein sequence ID" value="KAF4672722.1"/>
    <property type="molecule type" value="Genomic_DNA"/>
</dbReference>
<keyword evidence="12" id="KW-0576">Peroxisome</keyword>
<dbReference type="GO" id="GO:1990429">
    <property type="term" value="C:peroxisomal importomer complex"/>
    <property type="evidence" value="ECO:0007669"/>
    <property type="project" value="TreeGrafter"/>
</dbReference>
<dbReference type="GO" id="GO:0004842">
    <property type="term" value="F:ubiquitin-protein transferase activity"/>
    <property type="evidence" value="ECO:0007669"/>
    <property type="project" value="TreeGrafter"/>
</dbReference>
<evidence type="ECO:0000256" key="5">
    <source>
        <dbReference type="ARBA" id="ARBA00022692"/>
    </source>
</evidence>
<keyword evidence="10" id="KW-1133">Transmembrane helix</keyword>
<feature type="domain" description="Pex N-terminal" evidence="14">
    <location>
        <begin position="31"/>
        <end position="218"/>
    </location>
</feature>
<evidence type="ECO:0000256" key="13">
    <source>
        <dbReference type="SAM" id="MobiDB-lite"/>
    </source>
</evidence>
<keyword evidence="8" id="KW-0862">Zinc</keyword>
<dbReference type="InterPro" id="IPR017375">
    <property type="entry name" value="PEX12"/>
</dbReference>